<gene>
    <name evidence="2" type="ORF">BEWA_030460</name>
</gene>
<dbReference type="GeneID" id="15803395"/>
<evidence type="ECO:0000313" key="3">
    <source>
        <dbReference type="Proteomes" id="UP000031512"/>
    </source>
</evidence>
<evidence type="ECO:0000313" key="2">
    <source>
        <dbReference type="EMBL" id="AFZ80193.1"/>
    </source>
</evidence>
<sequence length="458" mass="50330">MGGSHSKPVTIDINNRPGSTGDQVQKDGKGGYFYRTDDGGKVLLTDEWYPDLEGTYRKFTHRPRDGKISKINKGGESQTGLGTLTTYDSVSVYYWSGDNSFSNPLLIQLCEGDKYYTTTGNNTWSKQNSITFDKLKQGLDKENCLKNKAHIVKIAEKPSSSTTYQCFSCRASIQVYPGSDSSGDTTYYGHTITSVSGFKNGGKWQVGFPSIRGVGVIFVYWDTSEQKPVLIRYQTGNPRYFRKSAENGTSWIEVSNAPPAPNQASSLQTPTLPLDLSNTDGKYNYQGTTNIIMAVLLSHISDGYSKFEHSFRGTPFKVTEIKHGQTTQLSGISSSNPLLSVSAYYLGDSPNLSKLLLVELRSSGRGTTYKYFYRVQKDGNNWTEFKGPGGKTGQQLVGSSLKRALDELKKTQFPEASKDATTIIVGSSVGSGIGGTGLGGLAVWVWYKYFFDPVVRLV</sequence>
<dbReference type="KEGG" id="beq:BEWA_030460"/>
<reference evidence="2 3" key="1">
    <citation type="journal article" date="2012" name="BMC Genomics">
        <title>Comparative genomic analysis and phylogenetic position of Theileria equi.</title>
        <authorList>
            <person name="Kappmeyer L.S."/>
            <person name="Thiagarajan M."/>
            <person name="Herndon D.R."/>
            <person name="Ramsay J.D."/>
            <person name="Caler E."/>
            <person name="Djikeng A."/>
            <person name="Gillespie J.J."/>
            <person name="Lau A.O."/>
            <person name="Roalson E.H."/>
            <person name="Silva J.C."/>
            <person name="Silva M.G."/>
            <person name="Suarez C.E."/>
            <person name="Ueti M.W."/>
            <person name="Nene V.M."/>
            <person name="Mealey R.H."/>
            <person name="Knowles D.P."/>
            <person name="Brayton K.A."/>
        </authorList>
    </citation>
    <scope>NUCLEOTIDE SEQUENCE [LARGE SCALE GENOMIC DNA]</scope>
    <source>
        <strain evidence="2 3">WA</strain>
    </source>
</reference>
<organism evidence="2 3">
    <name type="scientific">Theileria equi strain WA</name>
    <dbReference type="NCBI Taxonomy" id="1537102"/>
    <lineage>
        <taxon>Eukaryota</taxon>
        <taxon>Sar</taxon>
        <taxon>Alveolata</taxon>
        <taxon>Apicomplexa</taxon>
        <taxon>Aconoidasida</taxon>
        <taxon>Piroplasmida</taxon>
        <taxon>Theileriidae</taxon>
        <taxon>Theileria</taxon>
    </lineage>
</organism>
<dbReference type="RefSeq" id="XP_004829859.1">
    <property type="nucleotide sequence ID" value="XM_004829802.1"/>
</dbReference>
<keyword evidence="3" id="KW-1185">Reference proteome</keyword>
<accession>L0AY52</accession>
<proteinExistence type="predicted"/>
<name>L0AY52_THEEQ</name>
<feature type="compositionally biased region" description="Polar residues" evidence="1">
    <location>
        <begin position="12"/>
        <end position="23"/>
    </location>
</feature>
<evidence type="ECO:0000256" key="1">
    <source>
        <dbReference type="SAM" id="MobiDB-lite"/>
    </source>
</evidence>
<dbReference type="EMBL" id="CP001669">
    <property type="protein sequence ID" value="AFZ80193.1"/>
    <property type="molecule type" value="Genomic_DNA"/>
</dbReference>
<dbReference type="AlphaFoldDB" id="L0AY52"/>
<dbReference type="Proteomes" id="UP000031512">
    <property type="component" value="Chromosome 1"/>
</dbReference>
<feature type="region of interest" description="Disordered" evidence="1">
    <location>
        <begin position="1"/>
        <end position="30"/>
    </location>
</feature>
<dbReference type="VEuPathDB" id="PiroplasmaDB:BEWA_030460"/>
<protein>
    <submittedName>
        <fullName evidence="2">Uncharacterized protein</fullName>
    </submittedName>
</protein>